<dbReference type="SUPFAM" id="SSF51679">
    <property type="entry name" value="Bacterial luciferase-like"/>
    <property type="match status" value="1"/>
</dbReference>
<evidence type="ECO:0000313" key="3">
    <source>
        <dbReference type="Proteomes" id="UP000281028"/>
    </source>
</evidence>
<dbReference type="InterPro" id="IPR050766">
    <property type="entry name" value="Bact_Lucif_Oxidored"/>
</dbReference>
<keyword evidence="3" id="KW-1185">Reference proteome</keyword>
<dbReference type="RefSeq" id="WP_127041497.1">
    <property type="nucleotide sequence ID" value="NZ_JAABOK010000016.1"/>
</dbReference>
<dbReference type="Proteomes" id="UP000281028">
    <property type="component" value="Unassembled WGS sequence"/>
</dbReference>
<protein>
    <submittedName>
        <fullName evidence="2">LLM class flavin-dependent oxidoreductase</fullName>
    </submittedName>
</protein>
<reference evidence="2" key="1">
    <citation type="submission" date="2020-05" db="EMBL/GenBank/DDBJ databases">
        <title>Chitinophaga laudate sp. nov., isolated from a tropical peat swamp.</title>
        <authorList>
            <person name="Goh C.B.S."/>
            <person name="Lee M.S."/>
            <person name="Parimannan S."/>
            <person name="Pasbakhsh P."/>
            <person name="Yule C.M."/>
            <person name="Rajandas H."/>
            <person name="Loke S."/>
            <person name="Croft L."/>
            <person name="Tan J.B.L."/>
        </authorList>
    </citation>
    <scope>NUCLEOTIDE SEQUENCE</scope>
    <source>
        <strain evidence="2">Mgbs1</strain>
    </source>
</reference>
<dbReference type="GO" id="GO:0005829">
    <property type="term" value="C:cytosol"/>
    <property type="evidence" value="ECO:0007669"/>
    <property type="project" value="TreeGrafter"/>
</dbReference>
<accession>A0A433WFJ2</accession>
<dbReference type="PANTHER" id="PTHR30137">
    <property type="entry name" value="LUCIFERASE-LIKE MONOOXYGENASE"/>
    <property type="match status" value="1"/>
</dbReference>
<evidence type="ECO:0000259" key="1">
    <source>
        <dbReference type="Pfam" id="PF00296"/>
    </source>
</evidence>
<dbReference type="Pfam" id="PF00296">
    <property type="entry name" value="Bac_luciferase"/>
    <property type="match status" value="1"/>
</dbReference>
<name>A0A433WFJ2_9BACT</name>
<evidence type="ECO:0000313" key="2">
    <source>
        <dbReference type="EMBL" id="NSL86239.1"/>
    </source>
</evidence>
<dbReference type="OrthoDB" id="9776438at2"/>
<dbReference type="InterPro" id="IPR024011">
    <property type="entry name" value="Biosynth_lucif-like_mOase_dom"/>
</dbReference>
<dbReference type="GO" id="GO:0016705">
    <property type="term" value="F:oxidoreductase activity, acting on paired donors, with incorporation or reduction of molecular oxygen"/>
    <property type="evidence" value="ECO:0007669"/>
    <property type="project" value="InterPro"/>
</dbReference>
<dbReference type="InterPro" id="IPR011251">
    <property type="entry name" value="Luciferase-like_dom"/>
</dbReference>
<comment type="caution">
    <text evidence="2">The sequence shown here is derived from an EMBL/GenBank/DDBJ whole genome shotgun (WGS) entry which is preliminary data.</text>
</comment>
<dbReference type="AlphaFoldDB" id="A0A433WFJ2"/>
<dbReference type="EMBL" id="RIAR02000001">
    <property type="protein sequence ID" value="NSL86239.1"/>
    <property type="molecule type" value="Genomic_DNA"/>
</dbReference>
<feature type="domain" description="Luciferase-like" evidence="1">
    <location>
        <begin position="16"/>
        <end position="331"/>
    </location>
</feature>
<organism evidence="2 3">
    <name type="scientific">Chitinophaga solisilvae</name>
    <dbReference type="NCBI Taxonomy" id="1233460"/>
    <lineage>
        <taxon>Bacteria</taxon>
        <taxon>Pseudomonadati</taxon>
        <taxon>Bacteroidota</taxon>
        <taxon>Chitinophagia</taxon>
        <taxon>Chitinophagales</taxon>
        <taxon>Chitinophagaceae</taxon>
        <taxon>Chitinophaga</taxon>
    </lineage>
</organism>
<gene>
    <name evidence="2" type="ORF">ECE50_005330</name>
</gene>
<dbReference type="Gene3D" id="3.20.20.30">
    <property type="entry name" value="Luciferase-like domain"/>
    <property type="match status" value="1"/>
</dbReference>
<proteinExistence type="predicted"/>
<dbReference type="PANTHER" id="PTHR30137:SF6">
    <property type="entry name" value="LUCIFERASE-LIKE MONOOXYGENASE"/>
    <property type="match status" value="1"/>
</dbReference>
<sequence>MENNETQLPAAKHLDFSLFYFGNADIFDDANEKYKLLIEGAKYGDRNGFTAVWTPERHFNEFAGLYPSPAVMAGNIAAHTKNIGIRAGSVVIPLHNPIRVAEDWCVADNLSGGRVGIACASGWQANDFVLASNSYKNRHEVMYKNIDSIQRLWRGESISMEDGHGHLKDTKIYPRPLQKSLPMWITTNGNPDTFRSAGRLGFGILTNFWGSSLDELGPKIEIYREAYKEGGHPKGKGKIVLMLHTFIAGTREEAYEKARTPLINYLRSSFGLLQNNAVSGNAAEVQNLSKEEIDNILDYSFRRYVSGSSLVGAAEDVIKVLHKVSSLGVDEIACLLDFGIDYTSVVKNLDNLTAVKDAWHNKVKAAAGAAAHT</sequence>
<dbReference type="InterPro" id="IPR036661">
    <property type="entry name" value="Luciferase-like_sf"/>
</dbReference>
<dbReference type="NCBIfam" id="TIGR04020">
    <property type="entry name" value="seco_metab_LLM"/>
    <property type="match status" value="1"/>
</dbReference>